<reference evidence="1" key="1">
    <citation type="submission" date="2020-11" db="EMBL/GenBank/DDBJ databases">
        <authorList>
            <person name="Tran Van P."/>
        </authorList>
    </citation>
    <scope>NUCLEOTIDE SEQUENCE</scope>
</reference>
<dbReference type="EMBL" id="OC001896">
    <property type="protein sequence ID" value="CAD7260873.1"/>
    <property type="molecule type" value="Genomic_DNA"/>
</dbReference>
<proteinExistence type="predicted"/>
<name>A0A7R9FZ73_TIMSH</name>
<dbReference type="AlphaFoldDB" id="A0A7R9FZ73"/>
<sequence>MLGKNYIIESSPISNHKVPLFHSAVETHIATGVKEREQIDEEHKKLKYEYDGQQAQLLGLQEVLLATKQQLQDMQGKGYEVSVSQGWGWNHNDNQHTHIGIHHVHDV</sequence>
<protein>
    <submittedName>
        <fullName evidence="1">Uncharacterized protein</fullName>
    </submittedName>
</protein>
<accession>A0A7R9FZ73</accession>
<organism evidence="1">
    <name type="scientific">Timema shepardi</name>
    <name type="common">Walking stick</name>
    <dbReference type="NCBI Taxonomy" id="629360"/>
    <lineage>
        <taxon>Eukaryota</taxon>
        <taxon>Metazoa</taxon>
        <taxon>Ecdysozoa</taxon>
        <taxon>Arthropoda</taxon>
        <taxon>Hexapoda</taxon>
        <taxon>Insecta</taxon>
        <taxon>Pterygota</taxon>
        <taxon>Neoptera</taxon>
        <taxon>Polyneoptera</taxon>
        <taxon>Phasmatodea</taxon>
        <taxon>Timematodea</taxon>
        <taxon>Timematoidea</taxon>
        <taxon>Timematidae</taxon>
        <taxon>Timema</taxon>
    </lineage>
</organism>
<evidence type="ECO:0000313" key="1">
    <source>
        <dbReference type="EMBL" id="CAD7260873.1"/>
    </source>
</evidence>
<gene>
    <name evidence="1" type="ORF">TSIB3V08_LOCUS5032</name>
</gene>